<keyword evidence="2" id="KW-1133">Transmembrane helix</keyword>
<dbReference type="AlphaFoldDB" id="A0A368GKE2"/>
<accession>A0A368GKE2</accession>
<dbReference type="Proteomes" id="UP000252519">
    <property type="component" value="Unassembled WGS sequence"/>
</dbReference>
<dbReference type="OrthoDB" id="5846844at2759"/>
<protein>
    <submittedName>
        <fullName evidence="3">Uncharacterized protein</fullName>
    </submittedName>
</protein>
<reference evidence="3 4" key="1">
    <citation type="submission" date="2014-10" db="EMBL/GenBank/DDBJ databases">
        <title>Draft genome of the hookworm Ancylostoma caninum.</title>
        <authorList>
            <person name="Mitreva M."/>
        </authorList>
    </citation>
    <scope>NUCLEOTIDE SEQUENCE [LARGE SCALE GENOMIC DNA]</scope>
    <source>
        <strain evidence="3 4">Baltimore</strain>
    </source>
</reference>
<feature type="transmembrane region" description="Helical" evidence="2">
    <location>
        <begin position="82"/>
        <end position="106"/>
    </location>
</feature>
<dbReference type="EMBL" id="JOJR01000160">
    <property type="protein sequence ID" value="RCN43347.1"/>
    <property type="molecule type" value="Genomic_DNA"/>
</dbReference>
<gene>
    <name evidence="3" type="ORF">ANCCAN_10672</name>
</gene>
<feature type="compositionally biased region" description="Basic and acidic residues" evidence="1">
    <location>
        <begin position="30"/>
        <end position="43"/>
    </location>
</feature>
<keyword evidence="4" id="KW-1185">Reference proteome</keyword>
<sequence>MIGRGYDELKPDGAGYDKVGPTGRRYVKMHVGEDNSPAKEKAKDTKRKASAAPPPSSGGESSEDPAARMVRLEASNISKVNLLMTTLAIIFTMFIFCVLSCIVIILHHARIVDWFPVLTEVTGEGFAIENLPSDD</sequence>
<keyword evidence="2" id="KW-0472">Membrane</keyword>
<keyword evidence="2" id="KW-0812">Transmembrane</keyword>
<evidence type="ECO:0000313" key="3">
    <source>
        <dbReference type="EMBL" id="RCN43347.1"/>
    </source>
</evidence>
<evidence type="ECO:0000313" key="4">
    <source>
        <dbReference type="Proteomes" id="UP000252519"/>
    </source>
</evidence>
<feature type="region of interest" description="Disordered" evidence="1">
    <location>
        <begin position="1"/>
        <end position="67"/>
    </location>
</feature>
<organism evidence="3 4">
    <name type="scientific">Ancylostoma caninum</name>
    <name type="common">Dog hookworm</name>
    <dbReference type="NCBI Taxonomy" id="29170"/>
    <lineage>
        <taxon>Eukaryota</taxon>
        <taxon>Metazoa</taxon>
        <taxon>Ecdysozoa</taxon>
        <taxon>Nematoda</taxon>
        <taxon>Chromadorea</taxon>
        <taxon>Rhabditida</taxon>
        <taxon>Rhabditina</taxon>
        <taxon>Rhabditomorpha</taxon>
        <taxon>Strongyloidea</taxon>
        <taxon>Ancylostomatidae</taxon>
        <taxon>Ancylostomatinae</taxon>
        <taxon>Ancylostoma</taxon>
    </lineage>
</organism>
<feature type="compositionally biased region" description="Basic and acidic residues" evidence="1">
    <location>
        <begin position="1"/>
        <end position="11"/>
    </location>
</feature>
<comment type="caution">
    <text evidence="3">The sequence shown here is derived from an EMBL/GenBank/DDBJ whole genome shotgun (WGS) entry which is preliminary data.</text>
</comment>
<proteinExistence type="predicted"/>
<evidence type="ECO:0000256" key="2">
    <source>
        <dbReference type="SAM" id="Phobius"/>
    </source>
</evidence>
<name>A0A368GKE2_ANCCA</name>
<evidence type="ECO:0000256" key="1">
    <source>
        <dbReference type="SAM" id="MobiDB-lite"/>
    </source>
</evidence>